<evidence type="ECO:0000313" key="3">
    <source>
        <dbReference type="Proteomes" id="UP000263377"/>
    </source>
</evidence>
<reference evidence="2 3" key="1">
    <citation type="submission" date="2018-08" db="EMBL/GenBank/DDBJ databases">
        <title>Diversity &amp; Physiological Properties of Lignin-Decomposing Actinobacteria from Soil.</title>
        <authorList>
            <person name="Roh S.G."/>
            <person name="Kim S.B."/>
        </authorList>
    </citation>
    <scope>NUCLEOTIDE SEQUENCE [LARGE SCALE GENOMIC DNA]</scope>
    <source>
        <strain evidence="2 3">MMS17-GH009</strain>
    </source>
</reference>
<proteinExistence type="predicted"/>
<dbReference type="EMBL" id="QVIG01000001">
    <property type="protein sequence ID" value="RGD60778.1"/>
    <property type="molecule type" value="Genomic_DNA"/>
</dbReference>
<accession>A0A372ZXY1</accession>
<dbReference type="Proteomes" id="UP000263377">
    <property type="component" value="Unassembled WGS sequence"/>
</dbReference>
<dbReference type="Gene3D" id="3.40.220.10">
    <property type="entry name" value="Leucine Aminopeptidase, subunit E, domain 1"/>
    <property type="match status" value="1"/>
</dbReference>
<dbReference type="InterPro" id="IPR043472">
    <property type="entry name" value="Macro_dom-like"/>
</dbReference>
<gene>
    <name evidence="2" type="ORF">DR950_26085</name>
</gene>
<keyword evidence="3" id="KW-1185">Reference proteome</keyword>
<dbReference type="NCBIfam" id="TIGR02452">
    <property type="entry name" value="TIGR02452 family protein"/>
    <property type="match status" value="1"/>
</dbReference>
<dbReference type="PANTHER" id="PTHR35596:SF1">
    <property type="entry name" value="MICROBIAL-TYPE PARG CATALYTIC DOMAIN-CONTAINING PROTEIN"/>
    <property type="match status" value="1"/>
</dbReference>
<evidence type="ECO:0000313" key="2">
    <source>
        <dbReference type="EMBL" id="RGD60778.1"/>
    </source>
</evidence>
<sequence>MSSRLHDVARVNEEIAERGSYRTAGGELVRVGEELAAAKAGTVSYAPERLDALLAEGGRGPGPAAGRIEVTAEGSVQAARRLVDAGAGPVGVLNFASARNPGGGYLRGARAQEEDLCRSALLYSCLLEAPDYYEAHRASTDLRYSHRVIVSPAVPVIRDGRGELLARPYPVSFLTSPAPNAGQLERRSPGTDVRGVLAERAVRVLAAAARHELRTLVLGAWGCGVFGNDPAQVAEAFEGALARYGAAFDRVVFAVWDRAPVSANRAAFEARFGAERAVR</sequence>
<dbReference type="SUPFAM" id="SSF52949">
    <property type="entry name" value="Macro domain-like"/>
    <property type="match status" value="1"/>
</dbReference>
<dbReference type="InterPro" id="IPR012664">
    <property type="entry name" value="CHP02452"/>
</dbReference>
<dbReference type="InterPro" id="IPR019261">
    <property type="entry name" value="PARG_cat_microbial"/>
</dbReference>
<dbReference type="PANTHER" id="PTHR35596">
    <property type="entry name" value="DUF2263 DOMAIN-CONTAINING PROTEIN"/>
    <property type="match status" value="1"/>
</dbReference>
<protein>
    <submittedName>
        <fullName evidence="2">TIGR02452 family protein</fullName>
    </submittedName>
</protein>
<name>A0A372ZXY1_9ACTN</name>
<dbReference type="Pfam" id="PF10021">
    <property type="entry name" value="PARG_cat_microb"/>
    <property type="match status" value="1"/>
</dbReference>
<dbReference type="PIRSF" id="PIRSF014899">
    <property type="entry name" value="UCP014899"/>
    <property type="match status" value="1"/>
</dbReference>
<comment type="caution">
    <text evidence="2">The sequence shown here is derived from an EMBL/GenBank/DDBJ whole genome shotgun (WGS) entry which is preliminary data.</text>
</comment>
<evidence type="ECO:0000259" key="1">
    <source>
        <dbReference type="Pfam" id="PF10021"/>
    </source>
</evidence>
<feature type="domain" description="Microbial-type PARG catalytic" evidence="1">
    <location>
        <begin position="12"/>
        <end position="159"/>
    </location>
</feature>
<dbReference type="AlphaFoldDB" id="A0A372ZXY1"/>
<organism evidence="2 3">
    <name type="scientific">Kitasatospora xanthocidica</name>
    <dbReference type="NCBI Taxonomy" id="83382"/>
    <lineage>
        <taxon>Bacteria</taxon>
        <taxon>Bacillati</taxon>
        <taxon>Actinomycetota</taxon>
        <taxon>Actinomycetes</taxon>
        <taxon>Kitasatosporales</taxon>
        <taxon>Streptomycetaceae</taxon>
        <taxon>Kitasatospora</taxon>
    </lineage>
</organism>
<dbReference type="RefSeq" id="WP_049660839.1">
    <property type="nucleotide sequence ID" value="NZ_QVIG01000001.1"/>
</dbReference>